<evidence type="ECO:0000313" key="4">
    <source>
        <dbReference type="Proteomes" id="UP000648984"/>
    </source>
</evidence>
<sequence>MIGIRQLLCAALLLAAPPVFAQATPDRLAAAVREGGKVVVYAATDREIVQPVLDAFEAQHPGVRVDYHDMNSADLYQRFVTEAAQGGGADVLWSSAMDLQVKLVNDGYAQPYRSAETVALPAWAVWKDEAFATTYEPTALVYSKRGLAKEEVPDTHAALIRLLTEQPARFRGRLATYDPARSGLGLLLHSQDAQANPTAFWQLARAMGAEHVELHVSTATMLERIASGEVLIGYNLLGSYAYSRAQLDPAIGVVWPRDYTLVLSRVAFIARKAPHPAAARLWLDFLLSERGQTILAERAGLFSVREDAAGKTAASGLRQQLGGAFRPIALGTSLLAYLDQIKRRDFLRQWEAAMQTQ</sequence>
<dbReference type="EMBL" id="WTVQ01000017">
    <property type="protein sequence ID" value="NMG75435.1"/>
    <property type="molecule type" value="Genomic_DNA"/>
</dbReference>
<comment type="caution">
    <text evidence="3">The sequence shown here is derived from an EMBL/GenBank/DDBJ whole genome shotgun (WGS) entry which is preliminary data.</text>
</comment>
<dbReference type="PANTHER" id="PTHR30006">
    <property type="entry name" value="THIAMINE-BINDING PERIPLASMIC PROTEIN-RELATED"/>
    <property type="match status" value="1"/>
</dbReference>
<keyword evidence="4" id="KW-1185">Reference proteome</keyword>
<name>A0ABX1QBL7_9RHOO</name>
<gene>
    <name evidence="3" type="ORF">GPA25_11770</name>
</gene>
<evidence type="ECO:0000256" key="1">
    <source>
        <dbReference type="ARBA" id="ARBA00022729"/>
    </source>
</evidence>
<dbReference type="InterPro" id="IPR006059">
    <property type="entry name" value="SBP"/>
</dbReference>
<evidence type="ECO:0000313" key="3">
    <source>
        <dbReference type="EMBL" id="NMG75435.1"/>
    </source>
</evidence>
<dbReference type="Pfam" id="PF13416">
    <property type="entry name" value="SBP_bac_8"/>
    <property type="match status" value="1"/>
</dbReference>
<proteinExistence type="predicted"/>
<dbReference type="Proteomes" id="UP000648984">
    <property type="component" value="Unassembled WGS sequence"/>
</dbReference>
<feature type="chain" id="PRO_5047308292" evidence="2">
    <location>
        <begin position="22"/>
        <end position="357"/>
    </location>
</feature>
<accession>A0ABX1QBL7</accession>
<protein>
    <submittedName>
        <fullName evidence="3">Extracellular solute-binding protein</fullName>
    </submittedName>
</protein>
<keyword evidence="1 2" id="KW-0732">Signal</keyword>
<organism evidence="3 4">
    <name type="scientific">Aromatoleum diolicum</name>
    <dbReference type="NCBI Taxonomy" id="75796"/>
    <lineage>
        <taxon>Bacteria</taxon>
        <taxon>Pseudomonadati</taxon>
        <taxon>Pseudomonadota</taxon>
        <taxon>Betaproteobacteria</taxon>
        <taxon>Rhodocyclales</taxon>
        <taxon>Rhodocyclaceae</taxon>
        <taxon>Aromatoleum</taxon>
    </lineage>
</organism>
<reference evidence="3 4" key="1">
    <citation type="submission" date="2019-12" db="EMBL/GenBank/DDBJ databases">
        <title>Comparative genomics gives insights into the taxonomy of the Azoarcus-Aromatoleum group and reveals separate origins of nif in the plant-associated Azoarcus and non-plant-associated Aromatoleum sub-groups.</title>
        <authorList>
            <person name="Lafos M."/>
            <person name="Maluk M."/>
            <person name="Batista M."/>
            <person name="Junghare M."/>
            <person name="Carmona M."/>
            <person name="Faoro H."/>
            <person name="Cruz L.M."/>
            <person name="Battistoni F."/>
            <person name="De Souza E."/>
            <person name="Pedrosa F."/>
            <person name="Chen W.-M."/>
            <person name="Poole P.S."/>
            <person name="Dixon R.A."/>
            <person name="James E.K."/>
        </authorList>
    </citation>
    <scope>NUCLEOTIDE SEQUENCE [LARGE SCALE GENOMIC DNA]</scope>
    <source>
        <strain evidence="3 4">22Lin</strain>
    </source>
</reference>
<feature type="signal peptide" evidence="2">
    <location>
        <begin position="1"/>
        <end position="21"/>
    </location>
</feature>
<dbReference type="Gene3D" id="3.40.190.10">
    <property type="entry name" value="Periplasmic binding protein-like II"/>
    <property type="match status" value="2"/>
</dbReference>
<dbReference type="PANTHER" id="PTHR30006:SF25">
    <property type="entry name" value="PHOSPHOGLYCERATE TRANSPORT REGULATORY PROTEIN PGTC"/>
    <property type="match status" value="1"/>
</dbReference>
<evidence type="ECO:0000256" key="2">
    <source>
        <dbReference type="SAM" id="SignalP"/>
    </source>
</evidence>
<dbReference type="RefSeq" id="WP_169260583.1">
    <property type="nucleotide sequence ID" value="NZ_WTVQ01000017.1"/>
</dbReference>
<dbReference type="SUPFAM" id="SSF53850">
    <property type="entry name" value="Periplasmic binding protein-like II"/>
    <property type="match status" value="1"/>
</dbReference>